<feature type="compositionally biased region" description="Basic residues" evidence="8">
    <location>
        <begin position="2772"/>
        <end position="2790"/>
    </location>
</feature>
<feature type="compositionally biased region" description="Basic and acidic residues" evidence="8">
    <location>
        <begin position="1596"/>
        <end position="1612"/>
    </location>
</feature>
<feature type="region of interest" description="Disordered" evidence="8">
    <location>
        <begin position="1787"/>
        <end position="1923"/>
    </location>
</feature>
<feature type="region of interest" description="Disordered" evidence="8">
    <location>
        <begin position="2145"/>
        <end position="2170"/>
    </location>
</feature>
<gene>
    <name evidence="10" type="ORF">F2P81_020075</name>
</gene>
<feature type="compositionally biased region" description="Polar residues" evidence="8">
    <location>
        <begin position="1873"/>
        <end position="1884"/>
    </location>
</feature>
<sequence>MEYKMGSCIGISHKQAEAHAESLTQRDDRPLLTEATASLQSLPPQPGFPDVPVITGVEESRGAAGDQEDEEELEFPHDLLPSLDFSSELNIWGSSLGAQTSSGAGKCDPLLAGPQHHMDARRPLVVLDTRPHGSEPVPTGAQHAPQPAATPYPGARPLTPPSSALIDRELQEAFQECEEEMASLGILTPTENPSIRHEMVHNVGKKTGDVIVNKSDESSSLSPIVVQAGHSDGSHGNMNTHGNSETANSQRDILVFSFRNYILGTDISAGAKSKIKAAPSPDECPEIKIENDTQIDQQKETPQHTLSETITKPQSYTETPKDVLFSEQRDILREESVDSNAAIEENDSLDCNTVIRDKGTDTVTETADTKKENYSDECSINVGIVETEEKDDSVNKISGGNGLHLNDKCTLSALQSEAQTGTGKHTEETQSKKDKQMNSESDRLAGQDKEAKKKQKKKQRKKRRMEKNAETEQKTKTVVQSENDLQAESVIKAGHHADSEANVQSVSQANTQTVICGQQPDNGFDYKQQLSPAGKPCPSPPQSSSHSRQDHLTDCSPASNQALSQRPHQSDDLNRTDAPCGKNHSSGKKAQRKQHAARGVADDKSTPVTFVQTTVIDPFASADKRSDGQTPEAIVSTEAVILTQEKQSPLTNSTTCVGESCMEESALEEALVVVAALPLTTPTMPELIESNGEGESVRCNSLERVATVAIAEREEAVREKDLGGREKCLNSADGEGDGLLFSLPQISLICSEGKCSLAILAKEGLAVSEKSCSSKMPHNSAETEIKGPRGTTGHSADAEISPTEEGDREKEPRRLEGYINNSPPGLLTGPDCQALSAVGLVGAGEGGGGREEVGEKGGLAREHSSFSQPGGYASVVSSAETEACLPTDVAESPLKSQSWREPIAAVTESICTEQDRLSNPCEEQHGAAISPLPTHPEQSSSSTNRGVRADLKRNSISEEAPSSGHTCEESSITEAERNASRVLLSLIKPQPLTASQPIPVERQASNSQQVQPESSTTETRTTESAAEFQVQVQSKTGSPAMSGGVVFACGSSGGNHRVHFADSVKEEDSSSVDFRNMPVLAMDFASLPPLTVHESLYHPVVEASYIFPDFLSLKRPEIPANAAPTKDEPAGQSSADFLKPQKDSQSDKGDLETKDTKDNITKDQSGNKNNPVTNTVDLQSVTETFTKQLPCPSEKIQPGNEERFDLLQTAGGAISTADHLTAEQVSTKLIKQEEVETIKGPLNLCLSKEKELNKFHAESSGSVKPDEPQESTLLSDATVILEEKEGNQHPLSSLSVFLPENVTCKPLSDVDPSSEPETVTLTCTASTQTKPGDPSYQLHTQLDHTPCGLVTADHMKASEGPKSSIHSADLEKDESVTSEVAASDQSIPVIEQCASKPAFVLRPPGPMLSHLEFITDCGICLPEDTEKCSADGDSTVVSGEVESNRSRGMTQMSLSQDLEHVDISIVADETLTKLEVMNSNTESVLELENSAINDVNIPISLSLCPVEALANDESNNAISLSQTNPDSVAIGHFILEASIRNSLINDSCPLRSDLPTNEAHDEMEIDNMKEKHKMEDQTSMLFEKDKKQVGEATMDNQKEKAISGKLQTEKTVTKPQQSNGPDKEATEKIGKLQPSHNHKVQNNELLIMDQEEEGERDMRIASTNDKETSSSSPDAPAESYEDTLIPESAPEPETVSDQSLRQTPTAALECSSDRGMGVSAALGQSPEQNCFAQQQEQKQQRQGSTQPTEELSGDRLEDVEKTNNQDRQTQALVAGIKWVVAERDSSVGGLCRSGSREELTRDDSRGNERVVGLEKGDGEGAQAVKGVDREYVPSHACNNVNESGRATERNASDENKSPGLGLVSSDAEFVSDMGQQKSNLSAACQDQHGEPETSKNTAVPVESASQEHETSPPRISVSPNVSTDGLDIHTEVIPSANQAEEIHTKILYDPVGQAEAVENYFSAAVGVKSDSSEILDTVCKPHERQSPNRTSAIQSSEVVRTPINGPDVGEITREDKAALDKEKAISQGNGQSEMKAINNEAKEKQGVIDSGSGSVKSPELCESVVSHSSTETTVCHSEGSIALSKAKRLEDLASPSQSEKPHEQGSSSKPKDVKDDTMANYIVAASQCEGKSLDVEPLSVEPLSVEPLSVDTEAADESERPVPGHTTQEPHTNWIKALKEAASGSQSHHVNTVETSRVLPSLESPDLEFLTPTEEIAAHLRQEDIQPSEPAVGKTTEIPPLNLVKKPVDFPKPLKKAAQHLEPTRQAVGHSEPTQTTTEEPSEPTKKEEEPPEELPEAKGDPETPSEIVEGTAELVDPAISTELLPESTKNEEPEPTKVKAEPLEPEKKLIIEPLEDLVEKSVEIPLEEPFKEPAEETAVSEAVQDPAEELQDSRSSDSDGAFETPESTTPVKTVSPTDPQAQQLTSDDKDFAFLRSWIKPLYMSYDSPSFAAADTSVSDPVSDSASFDRPCHSPSITFDENKPIAASGAYNIEVLATDSTSHTLTRSLSLQGGELDSSGLLDGSITGFRPHSESFSVDTESAPGTLHRPKKVRPGSLRKKPLLRQNSNPESPRPASSSSTPEIKKRAKPRTASPLQAQEDAEGGSATPSPGGTLRRTRKSRVETPPPLPEETNHTSQEESVIIPALPFCQEDTPLPDSETGQDESPIPPSASYKWDPDNFDNIDPFNTGGSKIANSPVLGRKGPVCAPIATPESCRPVEPHLYSPPAPLHEPVTNPEEQPIIPKRQSVRLEFDYSEENGEASHQASPPLKKVGKKPGGKMPLRKPKLGLKKAPPAQTEQLDNNSPATHNGNEDEIPVPKASYNFETDKWDDPNFNPFTSKKGIGNSPKLSRQSYSFDPSNLDDSIDPFKSTNKMADSPPKASASFELSSNDCDNENDNDNIGELGDQNQNKPAKKKKTPIKSNTFRVKRSPKKSPLSDPSQDSEPADEPSSLHPQDDHATDEEKLASTNHKWAALHEMDADLNSDQQDFPQPCDLTSFVNENSLPHPSLVQDYEIEYMEKIGSSSPPPSVTKPSLYLKLDSVSDNLTKNMGAHGNEPSSPCTGSFEEMEAQITAGVKTPVLSSRPGPEGSAGDKGRKRESESLSRTQSTERDEQSPSQSPMEAPAPALTMPLLDRLSECDDPLQYLEPDLAETNPTAFAQKLQHRDISSPVESAVSKNSLYTRTSTTSYIEGESPHLPQDLDHSLGIARDEIVTKEKEVLEWQRKYEDSRQEVVEMRRIVAEYEKTIAQMIEDDQKEKSLSHHTIQQLIVEKDQALSDLNSVEKSLADLFRRYEKMKDVLEGFRKNEEVLKKCAQEYLSRVRKEEQRYQALKIHAEEKLDRANSEIAQVRVKAKQEQAVHQASLRKEQMRVDSLERTLEQKNKEIEELTKICDELIAKMGRS</sequence>
<dbReference type="GO" id="GO:0021987">
    <property type="term" value="P:cerebral cortex development"/>
    <property type="evidence" value="ECO:0007669"/>
    <property type="project" value="TreeGrafter"/>
</dbReference>
<feature type="compositionally biased region" description="Polar residues" evidence="8">
    <location>
        <begin position="2183"/>
        <end position="2195"/>
    </location>
</feature>
<dbReference type="InterPro" id="IPR007707">
    <property type="entry name" value="TACC_C"/>
</dbReference>
<feature type="region of interest" description="Disordered" evidence="8">
    <location>
        <begin position="2364"/>
        <end position="2428"/>
    </location>
</feature>
<feature type="compositionally biased region" description="Low complexity" evidence="8">
    <location>
        <begin position="1728"/>
        <end position="1746"/>
    </location>
</feature>
<feature type="compositionally biased region" description="Low complexity" evidence="8">
    <location>
        <begin position="2513"/>
        <end position="2525"/>
    </location>
</feature>
<dbReference type="Pfam" id="PF05010">
    <property type="entry name" value="TACC_C"/>
    <property type="match status" value="1"/>
</dbReference>
<evidence type="ECO:0000259" key="9">
    <source>
        <dbReference type="Pfam" id="PF05010"/>
    </source>
</evidence>
<feature type="compositionally biased region" description="Basic and acidic residues" evidence="8">
    <location>
        <begin position="1845"/>
        <end position="1856"/>
    </location>
</feature>
<protein>
    <recommendedName>
        <fullName evidence="9">Transforming acidic coiled-coil-containing protein C-terminal domain-containing protein</fullName>
    </recommendedName>
</protein>
<feature type="domain" description="Transforming acidic coiled-coil-containing protein C-terminal" evidence="9">
    <location>
        <begin position="3200"/>
        <end position="3397"/>
    </location>
</feature>
<feature type="compositionally biased region" description="Polar residues" evidence="8">
    <location>
        <begin position="2456"/>
        <end position="2466"/>
    </location>
</feature>
<feature type="region of interest" description="Disordered" evidence="8">
    <location>
        <begin position="2719"/>
        <end position="3006"/>
    </location>
</feature>
<evidence type="ECO:0000256" key="8">
    <source>
        <dbReference type="SAM" id="MobiDB-lite"/>
    </source>
</evidence>
<feature type="compositionally biased region" description="Basic and acidic residues" evidence="8">
    <location>
        <begin position="947"/>
        <end position="956"/>
    </location>
</feature>
<feature type="region of interest" description="Disordered" evidence="8">
    <location>
        <begin position="15"/>
        <end position="53"/>
    </location>
</feature>
<feature type="compositionally biased region" description="Polar residues" evidence="8">
    <location>
        <begin position="476"/>
        <end position="486"/>
    </location>
</feature>
<feature type="region of interest" description="Disordered" evidence="8">
    <location>
        <begin position="2180"/>
        <end position="2199"/>
    </location>
</feature>
<feature type="region of interest" description="Disordered" evidence="8">
    <location>
        <begin position="3046"/>
        <end position="3136"/>
    </location>
</feature>
<comment type="subcellular location">
    <subcellularLocation>
        <location evidence="1">Cytoplasm</location>
        <location evidence="1">Cytoskeleton</location>
    </subcellularLocation>
</comment>
<feature type="compositionally biased region" description="Basic residues" evidence="8">
    <location>
        <begin position="452"/>
        <end position="465"/>
    </location>
</feature>
<accession>A0A6A4S9H8</accession>
<dbReference type="InterPro" id="IPR039915">
    <property type="entry name" value="TACC"/>
</dbReference>
<evidence type="ECO:0000256" key="3">
    <source>
        <dbReference type="ARBA" id="ARBA00022490"/>
    </source>
</evidence>
<proteinExistence type="inferred from homology"/>
<feature type="compositionally biased region" description="Basic and acidic residues" evidence="8">
    <location>
        <begin position="2329"/>
        <end position="2345"/>
    </location>
</feature>
<feature type="region of interest" description="Disordered" evidence="8">
    <location>
        <begin position="772"/>
        <end position="826"/>
    </location>
</feature>
<feature type="compositionally biased region" description="Basic and acidic residues" evidence="8">
    <location>
        <begin position="1139"/>
        <end position="1161"/>
    </location>
</feature>
<feature type="compositionally biased region" description="Basic and acidic residues" evidence="8">
    <location>
        <begin position="2364"/>
        <end position="2375"/>
    </location>
</feature>
<feature type="compositionally biased region" description="Basic and acidic residues" evidence="8">
    <location>
        <begin position="424"/>
        <end position="451"/>
    </location>
</feature>
<evidence type="ECO:0000313" key="10">
    <source>
        <dbReference type="EMBL" id="KAF0027334.1"/>
    </source>
</evidence>
<evidence type="ECO:0000256" key="7">
    <source>
        <dbReference type="SAM" id="Coils"/>
    </source>
</evidence>
<evidence type="ECO:0000256" key="6">
    <source>
        <dbReference type="ARBA" id="ARBA00023212"/>
    </source>
</evidence>
<feature type="region of interest" description="Disordered" evidence="8">
    <location>
        <begin position="2023"/>
        <end position="2118"/>
    </location>
</feature>
<feature type="region of interest" description="Disordered" evidence="8">
    <location>
        <begin position="1661"/>
        <end position="1770"/>
    </location>
</feature>
<dbReference type="EMBL" id="VEVO01000018">
    <property type="protein sequence ID" value="KAF0027334.1"/>
    <property type="molecule type" value="Genomic_DNA"/>
</dbReference>
<organism evidence="10 11">
    <name type="scientific">Scophthalmus maximus</name>
    <name type="common">Turbot</name>
    <name type="synonym">Psetta maxima</name>
    <dbReference type="NCBI Taxonomy" id="52904"/>
    <lineage>
        <taxon>Eukaryota</taxon>
        <taxon>Metazoa</taxon>
        <taxon>Chordata</taxon>
        <taxon>Craniata</taxon>
        <taxon>Vertebrata</taxon>
        <taxon>Euteleostomi</taxon>
        <taxon>Actinopterygii</taxon>
        <taxon>Neopterygii</taxon>
        <taxon>Teleostei</taxon>
        <taxon>Neoteleostei</taxon>
        <taxon>Acanthomorphata</taxon>
        <taxon>Carangaria</taxon>
        <taxon>Pleuronectiformes</taxon>
        <taxon>Pleuronectoidei</taxon>
        <taxon>Scophthalmidae</taxon>
        <taxon>Scophthalmus</taxon>
    </lineage>
</organism>
<feature type="compositionally biased region" description="Polar residues" evidence="8">
    <location>
        <begin position="936"/>
        <end position="945"/>
    </location>
</feature>
<feature type="compositionally biased region" description="Basic and acidic residues" evidence="8">
    <location>
        <begin position="15"/>
        <end position="31"/>
    </location>
</feature>
<evidence type="ECO:0000256" key="2">
    <source>
        <dbReference type="ARBA" id="ARBA00009423"/>
    </source>
</evidence>
<feature type="region of interest" description="Disordered" evidence="8">
    <location>
        <begin position="516"/>
        <end position="605"/>
    </location>
</feature>
<evidence type="ECO:0000313" key="11">
    <source>
        <dbReference type="Proteomes" id="UP000438429"/>
    </source>
</evidence>
<keyword evidence="5 7" id="KW-0175">Coiled coil</keyword>
<feature type="compositionally biased region" description="Polar residues" evidence="8">
    <location>
        <begin position="556"/>
        <end position="567"/>
    </location>
</feature>
<feature type="compositionally biased region" description="Basic and acidic residues" evidence="8">
    <location>
        <begin position="2955"/>
        <end position="2966"/>
    </location>
</feature>
<feature type="compositionally biased region" description="Polar residues" evidence="8">
    <location>
        <begin position="2848"/>
        <end position="2863"/>
    </location>
</feature>
<evidence type="ECO:0000256" key="1">
    <source>
        <dbReference type="ARBA" id="ARBA00004245"/>
    </source>
</evidence>
<dbReference type="FunFam" id="1.20.5.1700:FF:000001">
    <property type="entry name" value="Transforming acidic coiled-coil-containing protein 1 isoform 2"/>
    <property type="match status" value="1"/>
</dbReference>
<feature type="compositionally biased region" description="Basic and acidic residues" evidence="8">
    <location>
        <begin position="3092"/>
        <end position="3115"/>
    </location>
</feature>
<dbReference type="GO" id="GO:0007052">
    <property type="term" value="P:mitotic spindle organization"/>
    <property type="evidence" value="ECO:0007669"/>
    <property type="project" value="InterPro"/>
</dbReference>
<dbReference type="GO" id="GO:0007097">
    <property type="term" value="P:nuclear migration"/>
    <property type="evidence" value="ECO:0007669"/>
    <property type="project" value="TreeGrafter"/>
</dbReference>
<keyword evidence="6" id="KW-0206">Cytoskeleton</keyword>
<feature type="compositionally biased region" description="Polar residues" evidence="8">
    <location>
        <begin position="963"/>
        <end position="973"/>
    </location>
</feature>
<dbReference type="PANTHER" id="PTHR13924">
    <property type="entry name" value="TRANSFORMING ACIDIC COILED-COIL CONTAINING PROTEIN 1/2"/>
    <property type="match status" value="1"/>
</dbReference>
<feature type="region of interest" description="Disordered" evidence="8">
    <location>
        <begin position="2218"/>
        <end position="2345"/>
    </location>
</feature>
<feature type="compositionally biased region" description="Basic residues" evidence="8">
    <location>
        <begin position="585"/>
        <end position="596"/>
    </location>
</feature>
<feature type="region of interest" description="Disordered" evidence="8">
    <location>
        <begin position="2453"/>
        <end position="2475"/>
    </location>
</feature>
<feature type="compositionally biased region" description="Polar residues" evidence="8">
    <location>
        <begin position="1162"/>
        <end position="1174"/>
    </location>
</feature>
<feature type="compositionally biased region" description="Polar residues" evidence="8">
    <location>
        <begin position="1003"/>
        <end position="1012"/>
    </location>
</feature>
<dbReference type="GO" id="GO:0005856">
    <property type="term" value="C:cytoskeleton"/>
    <property type="evidence" value="ECO:0007669"/>
    <property type="project" value="UniProtKB-SubCell"/>
</dbReference>
<feature type="coiled-coil region" evidence="7">
    <location>
        <begin position="3213"/>
        <end position="3399"/>
    </location>
</feature>
<keyword evidence="3" id="KW-0963">Cytoplasm</keyword>
<feature type="region of interest" description="Disordered" evidence="8">
    <location>
        <begin position="1590"/>
        <end position="1643"/>
    </location>
</feature>
<feature type="region of interest" description="Disordered" evidence="8">
    <location>
        <begin position="995"/>
        <end position="1026"/>
    </location>
</feature>
<dbReference type="Gene3D" id="1.20.5.1700">
    <property type="match status" value="1"/>
</dbReference>
<feature type="compositionally biased region" description="Polar residues" evidence="8">
    <location>
        <begin position="1695"/>
        <end position="1705"/>
    </location>
</feature>
<dbReference type="Proteomes" id="UP000438429">
    <property type="component" value="Unassembled WGS sequence"/>
</dbReference>
<name>A0A6A4S9H8_SCOMX</name>
<feature type="region of interest" description="Disordered" evidence="8">
    <location>
        <begin position="2513"/>
        <end position="2701"/>
    </location>
</feature>
<feature type="compositionally biased region" description="Polar residues" evidence="8">
    <location>
        <begin position="2406"/>
        <end position="2426"/>
    </location>
</feature>
<feature type="region of interest" description="Disordered" evidence="8">
    <location>
        <begin position="131"/>
        <end position="156"/>
    </location>
</feature>
<keyword evidence="4" id="KW-0597">Phosphoprotein</keyword>
<feature type="compositionally biased region" description="Low complexity" evidence="8">
    <location>
        <begin position="1013"/>
        <end position="1024"/>
    </location>
</feature>
<evidence type="ECO:0000256" key="5">
    <source>
        <dbReference type="ARBA" id="ARBA00023054"/>
    </source>
</evidence>
<feature type="compositionally biased region" description="Basic residues" evidence="8">
    <location>
        <begin position="2548"/>
        <end position="2563"/>
    </location>
</feature>
<feature type="compositionally biased region" description="Basic and acidic residues" evidence="8">
    <location>
        <begin position="805"/>
        <end position="816"/>
    </location>
</feature>
<feature type="compositionally biased region" description="Polar residues" evidence="8">
    <location>
        <begin position="2565"/>
        <end position="2582"/>
    </location>
</feature>
<feature type="compositionally biased region" description="Basic and acidic residues" evidence="8">
    <location>
        <begin position="848"/>
        <end position="864"/>
    </location>
</feature>
<feature type="region of interest" description="Disordered" evidence="8">
    <location>
        <begin position="416"/>
        <end position="487"/>
    </location>
</feature>
<evidence type="ECO:0000256" key="4">
    <source>
        <dbReference type="ARBA" id="ARBA00022553"/>
    </source>
</evidence>
<dbReference type="PANTHER" id="PTHR13924:SF11">
    <property type="entry name" value="TRANSFORMING ACIDIC COILED-COIL-CONTAINING PROTEIN 2"/>
    <property type="match status" value="1"/>
</dbReference>
<comment type="similarity">
    <text evidence="2">Belongs to the TACC family.</text>
</comment>
<feature type="compositionally biased region" description="Basic and acidic residues" evidence="8">
    <location>
        <begin position="1752"/>
        <end position="1764"/>
    </location>
</feature>
<dbReference type="GO" id="GO:0005737">
    <property type="term" value="C:cytoplasm"/>
    <property type="evidence" value="ECO:0007669"/>
    <property type="project" value="TreeGrafter"/>
</dbReference>
<feature type="compositionally biased region" description="Basic and acidic residues" evidence="8">
    <location>
        <begin position="1621"/>
        <end position="1630"/>
    </location>
</feature>
<reference evidence="10 11" key="1">
    <citation type="submission" date="2019-06" db="EMBL/GenBank/DDBJ databases">
        <title>Draft genomes of female and male turbot (Scophthalmus maximus).</title>
        <authorList>
            <person name="Xu H."/>
            <person name="Xu X.-W."/>
            <person name="Shao C."/>
            <person name="Chen S."/>
        </authorList>
    </citation>
    <scope>NUCLEOTIDE SEQUENCE [LARGE SCALE GENOMIC DNA]</scope>
    <source>
        <strain evidence="10">Ysfricsl-2016a</strain>
        <tissue evidence="10">Blood</tissue>
    </source>
</reference>
<feature type="compositionally biased region" description="Polar residues" evidence="8">
    <location>
        <begin position="2797"/>
        <end position="2810"/>
    </location>
</feature>
<feature type="compositionally biased region" description="Basic and acidic residues" evidence="8">
    <location>
        <begin position="466"/>
        <end position="475"/>
    </location>
</feature>
<feature type="region of interest" description="Disordered" evidence="8">
    <location>
        <begin position="843"/>
        <end position="874"/>
    </location>
</feature>
<feature type="compositionally biased region" description="Low complexity" evidence="8">
    <location>
        <begin position="2061"/>
        <end position="2078"/>
    </location>
</feature>
<feature type="region of interest" description="Disordered" evidence="8">
    <location>
        <begin position="1120"/>
        <end position="1174"/>
    </location>
</feature>
<feature type="region of interest" description="Disordered" evidence="8">
    <location>
        <begin position="915"/>
        <end position="974"/>
    </location>
</feature>
<feature type="compositionally biased region" description="Basic and acidic residues" evidence="8">
    <location>
        <begin position="1794"/>
        <end position="1818"/>
    </location>
</feature>
<comment type="caution">
    <text evidence="10">The sequence shown here is derived from an EMBL/GenBank/DDBJ whole genome shotgun (WGS) entry which is preliminary data.</text>
</comment>
<feature type="compositionally biased region" description="Basic and acidic residues" evidence="8">
    <location>
        <begin position="2099"/>
        <end position="2117"/>
    </location>
</feature>